<feature type="transmembrane region" description="Helical" evidence="1">
    <location>
        <begin position="45"/>
        <end position="64"/>
    </location>
</feature>
<keyword evidence="1" id="KW-1133">Transmembrane helix</keyword>
<name>A0A8H9R298_CLOPF</name>
<accession>A0A8H9R298</accession>
<dbReference type="RefSeq" id="WP_157750093.1">
    <property type="nucleotide sequence ID" value="NZ_JAJCSJ010000063.1"/>
</dbReference>
<reference evidence="2" key="1">
    <citation type="journal article" date="2018" name="Genome Biol.">
        <title>SKESA: strategic k-mer extension for scrupulous assemblies.</title>
        <authorList>
            <person name="Souvorov A."/>
            <person name="Agarwala R."/>
            <person name="Lipman D.J."/>
        </authorList>
    </citation>
    <scope>NUCLEOTIDE SEQUENCE</scope>
    <source>
        <strain evidence="2">C8</strain>
    </source>
</reference>
<dbReference type="EMBL" id="DACTCB010000039">
    <property type="protein sequence ID" value="HAT4309492.1"/>
    <property type="molecule type" value="Genomic_DNA"/>
</dbReference>
<keyword evidence="1" id="KW-0472">Membrane</keyword>
<proteinExistence type="predicted"/>
<feature type="transmembrane region" description="Helical" evidence="1">
    <location>
        <begin position="6"/>
        <end position="25"/>
    </location>
</feature>
<evidence type="ECO:0000313" key="2">
    <source>
        <dbReference type="EMBL" id="HAT4309492.1"/>
    </source>
</evidence>
<organism evidence="2">
    <name type="scientific">Clostridium perfringens</name>
    <dbReference type="NCBI Taxonomy" id="1502"/>
    <lineage>
        <taxon>Bacteria</taxon>
        <taxon>Bacillati</taxon>
        <taxon>Bacillota</taxon>
        <taxon>Clostridia</taxon>
        <taxon>Eubacteriales</taxon>
        <taxon>Clostridiaceae</taxon>
        <taxon>Clostridium</taxon>
    </lineage>
</organism>
<keyword evidence="1" id="KW-0812">Transmembrane</keyword>
<reference evidence="2" key="2">
    <citation type="submission" date="2020-07" db="EMBL/GenBank/DDBJ databases">
        <authorList>
            <consortium name="NCBI Pathogen Detection Project"/>
        </authorList>
    </citation>
    <scope>NUCLEOTIDE SEQUENCE</scope>
    <source>
        <strain evidence="2">C8</strain>
    </source>
</reference>
<comment type="caution">
    <text evidence="2">The sequence shown here is derived from an EMBL/GenBank/DDBJ whole genome shotgun (WGS) entry which is preliminary data.</text>
</comment>
<dbReference type="InterPro" id="IPR043993">
    <property type="entry name" value="T4SS_pilin"/>
</dbReference>
<gene>
    <name evidence="2" type="ORF">I9080_003354</name>
</gene>
<dbReference type="Pfam" id="PF18895">
    <property type="entry name" value="T4SS_pilin"/>
    <property type="match status" value="1"/>
</dbReference>
<evidence type="ECO:0000256" key="1">
    <source>
        <dbReference type="SAM" id="Phobius"/>
    </source>
</evidence>
<dbReference type="AlphaFoldDB" id="A0A8H9R298"/>
<dbReference type="Proteomes" id="UP000859547">
    <property type="component" value="Unassembled WGS sequence"/>
</dbReference>
<protein>
    <submittedName>
        <fullName evidence="2">Uncharacterized protein</fullName>
    </submittedName>
</protein>
<sequence length="68" mass="7377">MDVSAPYVLCFGLIVGVIAIGLIGIKLISAKNGNERAIVLENFKWSVIGLLLLGLFTSIVYFLIATFF</sequence>